<dbReference type="Proteomes" id="UP000030742">
    <property type="component" value="Unassembled WGS sequence"/>
</dbReference>
<dbReference type="EMBL" id="KB632375">
    <property type="protein sequence ID" value="ERL93954.1"/>
    <property type="molecule type" value="Genomic_DNA"/>
</dbReference>
<feature type="transmembrane region" description="Helical" evidence="1">
    <location>
        <begin position="33"/>
        <end position="51"/>
    </location>
</feature>
<keyword evidence="1" id="KW-1133">Transmembrane helix</keyword>
<feature type="transmembrane region" description="Helical" evidence="1">
    <location>
        <begin position="5"/>
        <end position="21"/>
    </location>
</feature>
<organism evidence="2 3">
    <name type="scientific">Dendroctonus ponderosae</name>
    <name type="common">Mountain pine beetle</name>
    <dbReference type="NCBI Taxonomy" id="77166"/>
    <lineage>
        <taxon>Eukaryota</taxon>
        <taxon>Metazoa</taxon>
        <taxon>Ecdysozoa</taxon>
        <taxon>Arthropoda</taxon>
        <taxon>Hexapoda</taxon>
        <taxon>Insecta</taxon>
        <taxon>Pterygota</taxon>
        <taxon>Neoptera</taxon>
        <taxon>Endopterygota</taxon>
        <taxon>Coleoptera</taxon>
        <taxon>Polyphaga</taxon>
        <taxon>Cucujiformia</taxon>
        <taxon>Curculionidae</taxon>
        <taxon>Scolytinae</taxon>
        <taxon>Dendroctonus</taxon>
    </lineage>
</organism>
<evidence type="ECO:0000313" key="3">
    <source>
        <dbReference type="Proteomes" id="UP000030742"/>
    </source>
</evidence>
<dbReference type="AlphaFoldDB" id="U4UIT5"/>
<keyword evidence="1" id="KW-0812">Transmembrane</keyword>
<protein>
    <submittedName>
        <fullName evidence="2">Uncharacterized protein</fullName>
    </submittedName>
</protein>
<evidence type="ECO:0000256" key="1">
    <source>
        <dbReference type="SAM" id="Phobius"/>
    </source>
</evidence>
<accession>U4UIT5</accession>
<reference evidence="2 3" key="1">
    <citation type="journal article" date="2013" name="Genome Biol.">
        <title>Draft genome of the mountain pine beetle, Dendroctonus ponderosae Hopkins, a major forest pest.</title>
        <authorList>
            <person name="Keeling C.I."/>
            <person name="Yuen M.M."/>
            <person name="Liao N.Y."/>
            <person name="Docking T.R."/>
            <person name="Chan S.K."/>
            <person name="Taylor G.A."/>
            <person name="Palmquist D.L."/>
            <person name="Jackman S.D."/>
            <person name="Nguyen A."/>
            <person name="Li M."/>
            <person name="Henderson H."/>
            <person name="Janes J.K."/>
            <person name="Zhao Y."/>
            <person name="Pandoh P."/>
            <person name="Moore R."/>
            <person name="Sperling F.A."/>
            <person name="Huber D.P."/>
            <person name="Birol I."/>
            <person name="Jones S.J."/>
            <person name="Bohlmann J."/>
        </authorList>
    </citation>
    <scope>NUCLEOTIDE SEQUENCE</scope>
</reference>
<proteinExistence type="predicted"/>
<gene>
    <name evidence="2" type="ORF">D910_11240</name>
</gene>
<name>U4UIT5_DENPD</name>
<evidence type="ECO:0000313" key="2">
    <source>
        <dbReference type="EMBL" id="ERL93954.1"/>
    </source>
</evidence>
<sequence length="83" mass="9695">MFLQMGVRIILVNLVILLKFTNSPKLYYNIKSLSSAPFYFFITTVLSIFLYKKYKKLYSAATTKFELINLKVQVIGHKSARYC</sequence>
<keyword evidence="1" id="KW-0472">Membrane</keyword>